<dbReference type="KEGG" id="ccin:107264810"/>
<feature type="region of interest" description="Disordered" evidence="1">
    <location>
        <begin position="1"/>
        <end position="76"/>
    </location>
</feature>
<name>A0AAJ7FFA6_CEPCN</name>
<feature type="compositionally biased region" description="Basic residues" evidence="1">
    <location>
        <begin position="62"/>
        <end position="72"/>
    </location>
</feature>
<sequence length="951" mass="111921">MTDTDTDNTAVPETDTETDNYVSENEVAPSTDGGKADKTEAEDENGTSEAEEEREEINANVGRKKKKSKKKVKDGSCLEEDFCDEKELWRVYMKSYVEKEERLEAEDKFARRKAANLLKLPNVKSEEDISVPYECLYLNAFSKADALKLPDKLNRKEKIRIWKSLETKVISDADRQIERKLQAEAESEKFPEVWPCADEEYIEELKKIFKRNKKKEIFPLISEEREELLELPKENFAERKELGHARIPPACPTIKSNLMVDRAAGEHPGLVDGDYVIFELVSKKKGNRTYADVCLRGMKGMHLQELEGSRSREKTWKFCFYQALVALLAKTQLRYRYAWSANLDYIYDHAWMLYVHIGSINLREKQRFDDVIVYNYKYSVEIELVCETKDVPRVNEVEWDYIEKNFKKKLELERKELMHTNGEINSQKIKDQQNIPVHKCTKVIENWFDQLDVRYQNCIFRTTRYSLAFWKDDFFWYLYNPYRCDKFGFWDDSGYACIMKFCSRDSLRRHLMILLLRAYVYETPKSEINDKVNETDEIDQSENNQGKRDTIETTDESIQEIEKKEDVLTIQIYQMIYHKTQLYNIDLLQKSAPKPQMQDIEKQKLNICPIDPMETYDPCKEYEDNELIEKVSWLKTFKITWPRCQAIKKKSCRDNSATSVKLRWHQYYVEEPYKIFSLWAEIHPTEQLFPKENRGKQSYACYAVCAGMTRITAPEYWTPKTLDAIVMCGDKYYTLSKLEAEALSEKTEYSQRDCWDKYLTEYFKIGETLFQVKILPSICGKLYSKLAKYLWQTLEQMFVKYHFGILTCENTCVGLFKFCGAYYMCDVQSWGPPLFQYGHAVAYLLRSTSFFKFMTILILTIGSPECSRFSLNPIEIVKVIEVGSADTPKQVDAQNRRKTSSNTTKVTCPYEDDKKPDPKKWRPKSAQSERKTIDKTICKDESSKKRFKNKK</sequence>
<feature type="region of interest" description="Disordered" evidence="1">
    <location>
        <begin position="531"/>
        <end position="556"/>
    </location>
</feature>
<evidence type="ECO:0000256" key="1">
    <source>
        <dbReference type="SAM" id="MobiDB-lite"/>
    </source>
</evidence>
<dbReference type="Proteomes" id="UP000694920">
    <property type="component" value="Unplaced"/>
</dbReference>
<feature type="region of interest" description="Disordered" evidence="1">
    <location>
        <begin position="890"/>
        <end position="951"/>
    </location>
</feature>
<dbReference type="AlphaFoldDB" id="A0AAJ7FFA6"/>
<dbReference type="RefSeq" id="XP_015588968.1">
    <property type="nucleotide sequence ID" value="XM_015733482.2"/>
</dbReference>
<gene>
    <name evidence="3" type="primary">LOC107264810</name>
</gene>
<dbReference type="PANTHER" id="PTHR40552">
    <property type="entry name" value="AT05186P-RELATED"/>
    <property type="match status" value="1"/>
</dbReference>
<feature type="compositionally biased region" description="Basic and acidic residues" evidence="1">
    <location>
        <begin position="927"/>
        <end position="944"/>
    </location>
</feature>
<feature type="compositionally biased region" description="Basic and acidic residues" evidence="1">
    <location>
        <begin position="911"/>
        <end position="920"/>
    </location>
</feature>
<evidence type="ECO:0000313" key="3">
    <source>
        <dbReference type="RefSeq" id="XP_015588968.1"/>
    </source>
</evidence>
<dbReference type="PANTHER" id="PTHR40552:SF6">
    <property type="entry name" value="FI09606P-RELATED"/>
    <property type="match status" value="1"/>
</dbReference>
<accession>A0AAJ7FFA6</accession>
<dbReference type="GeneID" id="107264810"/>
<feature type="compositionally biased region" description="Acidic residues" evidence="1">
    <location>
        <begin position="40"/>
        <end position="55"/>
    </location>
</feature>
<protein>
    <submittedName>
        <fullName evidence="3">Uncharacterized protein LOC107264810 isoform X1</fullName>
    </submittedName>
</protein>
<evidence type="ECO:0000313" key="2">
    <source>
        <dbReference type="Proteomes" id="UP000694920"/>
    </source>
</evidence>
<dbReference type="Gene3D" id="3.90.70.120">
    <property type="match status" value="1"/>
</dbReference>
<proteinExistence type="predicted"/>
<organism evidence="2 3">
    <name type="scientific">Cephus cinctus</name>
    <name type="common">Wheat stem sawfly</name>
    <dbReference type="NCBI Taxonomy" id="211228"/>
    <lineage>
        <taxon>Eukaryota</taxon>
        <taxon>Metazoa</taxon>
        <taxon>Ecdysozoa</taxon>
        <taxon>Arthropoda</taxon>
        <taxon>Hexapoda</taxon>
        <taxon>Insecta</taxon>
        <taxon>Pterygota</taxon>
        <taxon>Neoptera</taxon>
        <taxon>Endopterygota</taxon>
        <taxon>Hymenoptera</taxon>
        <taxon>Cephoidea</taxon>
        <taxon>Cephidae</taxon>
        <taxon>Cephus</taxon>
    </lineage>
</organism>
<reference evidence="3" key="1">
    <citation type="submission" date="2025-08" db="UniProtKB">
        <authorList>
            <consortium name="RefSeq"/>
        </authorList>
    </citation>
    <scope>IDENTIFICATION</scope>
</reference>
<keyword evidence="2" id="KW-1185">Reference proteome</keyword>